<evidence type="ECO:0000256" key="1">
    <source>
        <dbReference type="ARBA" id="ARBA00004123"/>
    </source>
</evidence>
<dbReference type="OrthoDB" id="10254665at2759"/>
<accession>A0A3S3NX07</accession>
<evidence type="ECO:0000256" key="2">
    <source>
        <dbReference type="ARBA" id="ARBA00008320"/>
    </source>
</evidence>
<dbReference type="GO" id="GO:0008168">
    <property type="term" value="F:methyltransferase activity"/>
    <property type="evidence" value="ECO:0007669"/>
    <property type="project" value="UniProtKB-KW"/>
</dbReference>
<dbReference type="EMBL" id="NCKU01001974">
    <property type="protein sequence ID" value="RWS10753.1"/>
    <property type="molecule type" value="Genomic_DNA"/>
</dbReference>
<keyword evidence="11" id="KW-0808">Transferase</keyword>
<keyword evidence="13" id="KW-1185">Reference proteome</keyword>
<dbReference type="PANTHER" id="PTHR12945:SF0">
    <property type="entry name" value="TRNA (ADENINE(58)-N(1))-METHYLTRANSFERASE NON-CATALYTIC SUBUNIT TRM6"/>
    <property type="match status" value="1"/>
</dbReference>
<evidence type="ECO:0000256" key="6">
    <source>
        <dbReference type="PIRNR" id="PIRNR038170"/>
    </source>
</evidence>
<evidence type="ECO:0000256" key="4">
    <source>
        <dbReference type="ARBA" id="ARBA00022694"/>
    </source>
</evidence>
<evidence type="ECO:0000313" key="10">
    <source>
        <dbReference type="EMBL" id="RWS10515.1"/>
    </source>
</evidence>
<dbReference type="GO" id="GO:0030488">
    <property type="term" value="P:tRNA methylation"/>
    <property type="evidence" value="ECO:0007669"/>
    <property type="project" value="InterPro"/>
</dbReference>
<comment type="subcellular location">
    <subcellularLocation>
        <location evidence="1 6">Nucleus</location>
    </subcellularLocation>
</comment>
<keyword evidence="11" id="KW-0489">Methyltransferase</keyword>
<comment type="function">
    <text evidence="6">Substrate-binding subunit of tRNA (adenine-N1-)-methyltransferase, which catalyzes the formation of N1-methyladenine at position 58 (m1A58) in initiator methionyl-tRNA.</text>
</comment>
<keyword evidence="5 6" id="KW-0539">Nucleus</keyword>
<dbReference type="Gene3D" id="3.40.50.150">
    <property type="entry name" value="Vaccinia Virus protein VP39"/>
    <property type="match status" value="1"/>
</dbReference>
<evidence type="ECO:0000256" key="3">
    <source>
        <dbReference type="ARBA" id="ARBA00021704"/>
    </source>
</evidence>
<dbReference type="PIRSF" id="PIRSF038170">
    <property type="entry name" value="tRNA_m1A_mtfrase"/>
    <property type="match status" value="1"/>
</dbReference>
<organism evidence="11 13">
    <name type="scientific">Dinothrombium tinctorium</name>
    <dbReference type="NCBI Taxonomy" id="1965070"/>
    <lineage>
        <taxon>Eukaryota</taxon>
        <taxon>Metazoa</taxon>
        <taxon>Ecdysozoa</taxon>
        <taxon>Arthropoda</taxon>
        <taxon>Chelicerata</taxon>
        <taxon>Arachnida</taxon>
        <taxon>Acari</taxon>
        <taxon>Acariformes</taxon>
        <taxon>Trombidiformes</taxon>
        <taxon>Prostigmata</taxon>
        <taxon>Anystina</taxon>
        <taxon>Parasitengona</taxon>
        <taxon>Trombidioidea</taxon>
        <taxon>Trombidiidae</taxon>
        <taxon>Dinothrombium</taxon>
    </lineage>
</organism>
<reference evidence="11" key="2">
    <citation type="submission" date="2018-11" db="EMBL/GenBank/DDBJ databases">
        <title>Trombidioid mite genomics.</title>
        <authorList>
            <person name="Dong X."/>
        </authorList>
    </citation>
    <scope>NUCLEOTIDE SEQUENCE</scope>
    <source>
        <strain evidence="11">UoL-WK</strain>
    </source>
</reference>
<evidence type="ECO:0000313" key="11">
    <source>
        <dbReference type="EMBL" id="RWS10753.1"/>
    </source>
</evidence>
<dbReference type="InterPro" id="IPR017423">
    <property type="entry name" value="TRM6"/>
</dbReference>
<evidence type="ECO:0000313" key="13">
    <source>
        <dbReference type="Proteomes" id="UP000285301"/>
    </source>
</evidence>
<feature type="coiled-coil region" evidence="7">
    <location>
        <begin position="296"/>
        <end position="354"/>
    </location>
</feature>
<evidence type="ECO:0000256" key="5">
    <source>
        <dbReference type="ARBA" id="ARBA00023242"/>
    </source>
</evidence>
<reference evidence="11 13" key="1">
    <citation type="journal article" date="2018" name="Gigascience">
        <title>Genomes of trombidid mites reveal novel predicted allergens and laterally-transferred genes associated with secondary metabolism.</title>
        <authorList>
            <person name="Dong X."/>
            <person name="Chaisiri K."/>
            <person name="Xia D."/>
            <person name="Armstrong S.D."/>
            <person name="Fang Y."/>
            <person name="Donnelly M.J."/>
            <person name="Kadowaki T."/>
            <person name="McGarry J.W."/>
            <person name="Darby A.C."/>
            <person name="Makepeace B.L."/>
        </authorList>
    </citation>
    <scope>NUCLEOTIDE SEQUENCE [LARGE SCALE GENOMIC DNA]</scope>
    <source>
        <strain evidence="11">UoL-WK</strain>
    </source>
</reference>
<feature type="compositionally biased region" description="Polar residues" evidence="8">
    <location>
        <begin position="1"/>
        <end position="17"/>
    </location>
</feature>
<keyword evidence="7" id="KW-0175">Coiled coil</keyword>
<evidence type="ECO:0000256" key="8">
    <source>
        <dbReference type="SAM" id="MobiDB-lite"/>
    </source>
</evidence>
<dbReference type="InterPro" id="IPR029063">
    <property type="entry name" value="SAM-dependent_MTases_sf"/>
</dbReference>
<protein>
    <recommendedName>
        <fullName evidence="3 6">tRNA (adenine(58)-N(1))-methyltransferase non-catalytic subunit TRM6</fullName>
    </recommendedName>
</protein>
<sequence length="449" mass="51309">MSSESNGGRQSVPNANGVTEKPIESGDHVVFRKINDASVCRLLKVERNADIYLGRQRYNVNSVIGAHFGSIFELDAKTKCMKRSDLNEEQLKQLLKSQLPADEEDEDKEETKDNRFIVDDGQSQKLSKEVIETLKDEGVTGEKIIETLIENSSSFKMKTSFSQEKYLKKKHQKYLNFIRVYKPNPALLTEMYYAQNPRKINNLRIDTISQMLCLCNVRSGSKYMVVDTCMGLVTASIVDRLVGDGSVVASGYDPGVCIQIFLEQGPASTWRQAVEALNLSPEILDSCLCSIQINKVNEIQKQGETEKEQIMNFESEELDNETDSVKRRKLDEKIERKIKRLREEEKAKQILKEKKMDALLIITRNYDPENILNLLIEFLAPSRPLAIFSYFAEPLVKCYHSLKEKAINVKITETWLRRYQVLPSRTRPDMNMSSNGGYLLTAIKIDSHN</sequence>
<proteinExistence type="inferred from homology"/>
<dbReference type="EMBL" id="NCKU01002136">
    <property type="protein sequence ID" value="RWS10325.1"/>
    <property type="molecule type" value="Genomic_DNA"/>
</dbReference>
<dbReference type="GO" id="GO:0031515">
    <property type="term" value="C:tRNA (m1A) methyltransferase complex"/>
    <property type="evidence" value="ECO:0007669"/>
    <property type="project" value="UniProtKB-UniRule"/>
</dbReference>
<gene>
    <name evidence="10" type="ORF">B4U79_04020</name>
    <name evidence="9" type="ORF">B4U79_07141</name>
    <name evidence="12" type="ORF">B4U79_12253</name>
    <name evidence="11" type="ORF">B4U79_14304</name>
</gene>
<evidence type="ECO:0000256" key="7">
    <source>
        <dbReference type="SAM" id="Coils"/>
    </source>
</evidence>
<dbReference type="EMBL" id="NCKU01001961">
    <property type="protein sequence ID" value="RWS10794.1"/>
    <property type="molecule type" value="Genomic_DNA"/>
</dbReference>
<dbReference type="STRING" id="1965070.A0A3S3NX07"/>
<evidence type="ECO:0000313" key="9">
    <source>
        <dbReference type="EMBL" id="RWS10325.1"/>
    </source>
</evidence>
<dbReference type="Pfam" id="PF04189">
    <property type="entry name" value="Gcd10p"/>
    <property type="match status" value="1"/>
</dbReference>
<comment type="similarity">
    <text evidence="2 6">Belongs to the TRM6/GCD10 family.</text>
</comment>
<comment type="subunit">
    <text evidence="6">Heterotetramer.</text>
</comment>
<name>A0A3S3NX07_9ACAR</name>
<evidence type="ECO:0000313" key="12">
    <source>
        <dbReference type="EMBL" id="RWS10794.1"/>
    </source>
</evidence>
<dbReference type="AlphaFoldDB" id="A0A3S3NX07"/>
<dbReference type="Proteomes" id="UP000285301">
    <property type="component" value="Unassembled WGS sequence"/>
</dbReference>
<dbReference type="PANTHER" id="PTHR12945">
    <property type="entry name" value="TRANSLATION INITIATION FACTOR EIF3-RELATED"/>
    <property type="match status" value="1"/>
</dbReference>
<feature type="region of interest" description="Disordered" evidence="8">
    <location>
        <begin position="1"/>
        <end position="22"/>
    </location>
</feature>
<dbReference type="GO" id="GO:0005634">
    <property type="term" value="C:nucleus"/>
    <property type="evidence" value="ECO:0007669"/>
    <property type="project" value="UniProtKB-SubCell"/>
</dbReference>
<comment type="caution">
    <text evidence="11">The sequence shown here is derived from an EMBL/GenBank/DDBJ whole genome shotgun (WGS) entry which is preliminary data.</text>
</comment>
<keyword evidence="4 6" id="KW-0819">tRNA processing</keyword>
<dbReference type="EMBL" id="NCKU01002070">
    <property type="protein sequence ID" value="RWS10515.1"/>
    <property type="molecule type" value="Genomic_DNA"/>
</dbReference>